<dbReference type="eggNOG" id="COG3555">
    <property type="taxonomic scope" value="Bacteria"/>
</dbReference>
<accession>A0A077AYG8</accession>
<comment type="similarity">
    <text evidence="1">Belongs to the aspartyl/asparaginyl beta-hydroxylase family.</text>
</comment>
<dbReference type="InterPro" id="IPR007803">
    <property type="entry name" value="Asp/Arg/Pro-Hydrxlase"/>
</dbReference>
<dbReference type="InterPro" id="IPR027443">
    <property type="entry name" value="IPNS-like_sf"/>
</dbReference>
<dbReference type="Gene3D" id="2.60.120.330">
    <property type="entry name" value="B-lactam Antibiotic, Isopenicillin N Synthase, Chain"/>
    <property type="match status" value="1"/>
</dbReference>
<dbReference type="PANTHER" id="PTHR46332">
    <property type="entry name" value="ASPARTATE BETA-HYDROXYLASE DOMAIN-CONTAINING PROTEIN 2"/>
    <property type="match status" value="1"/>
</dbReference>
<evidence type="ECO:0000259" key="4">
    <source>
        <dbReference type="Pfam" id="PF05118"/>
    </source>
</evidence>
<dbReference type="EMBL" id="CP008941">
    <property type="protein sequence ID" value="AIK97024.1"/>
    <property type="molecule type" value="Genomic_DNA"/>
</dbReference>
<dbReference type="SUPFAM" id="SSF51197">
    <property type="entry name" value="Clavaminate synthase-like"/>
    <property type="match status" value="1"/>
</dbReference>
<dbReference type="Proteomes" id="UP000028926">
    <property type="component" value="Chromosome"/>
</dbReference>
<evidence type="ECO:0000256" key="1">
    <source>
        <dbReference type="ARBA" id="ARBA00007730"/>
    </source>
</evidence>
<gene>
    <name evidence="5" type="ORF">ID47_10225</name>
</gene>
<keyword evidence="6" id="KW-1185">Reference proteome</keyword>
<feature type="domain" description="Aspartyl/asparaginy/proline hydroxylase" evidence="4">
    <location>
        <begin position="63"/>
        <end position="216"/>
    </location>
</feature>
<protein>
    <submittedName>
        <fullName evidence="5">Aspartyl beta-hydroxylase</fullName>
    </submittedName>
</protein>
<proteinExistence type="inferred from homology"/>
<dbReference type="GO" id="GO:0051213">
    <property type="term" value="F:dioxygenase activity"/>
    <property type="evidence" value="ECO:0007669"/>
    <property type="project" value="UniProtKB-KW"/>
</dbReference>
<keyword evidence="2" id="KW-0223">Dioxygenase</keyword>
<evidence type="ECO:0000313" key="6">
    <source>
        <dbReference type="Proteomes" id="UP000028926"/>
    </source>
</evidence>
<dbReference type="KEGG" id="paca:ID47_10225"/>
<dbReference type="InterPro" id="IPR051821">
    <property type="entry name" value="Asp/Asn_beta-hydroxylase"/>
</dbReference>
<dbReference type="STRING" id="91604.ID47_10225"/>
<evidence type="ECO:0000313" key="5">
    <source>
        <dbReference type="EMBL" id="AIK97024.1"/>
    </source>
</evidence>
<dbReference type="AlphaFoldDB" id="A0A077AYG8"/>
<name>A0A077AYG8_9PROT</name>
<keyword evidence="3" id="KW-0560">Oxidoreductase</keyword>
<sequence>MVFIVSAFVAHFRGKVKYKLMRQITDHSTFMAPINCFMYMFSKVPNTPYLDRRLFPELDIFKDNWQIIRQEALQLLEQGNIKSSEKRDDIGFNSFFKRGWKRFYLKWYSDPLPSAVATCPKTLELIAKVSSVKAAMFTFLPAGSRLGLHRDPYAGSLRYHLGLITPNSNQCFIEVDGERYVWQDGEDVLFDETYLHQAENQTDVDRLIFFCDVARPMSNRLTTFIQWFFGRFFITTAAAQNTAKDPVGVLNQFFKYIFMIHTSTRGLKRTYPFLHKILKFGSFAGLVYLIFIW</sequence>
<reference evidence="5 6" key="1">
    <citation type="submission" date="2014-07" db="EMBL/GenBank/DDBJ databases">
        <title>Comparative genomic insights into amoeba endosymbionts belonging to the families of Holosporaceae and Candidatus Midichloriaceae within Rickettsiales.</title>
        <authorList>
            <person name="Wang Z."/>
            <person name="Wu M."/>
        </authorList>
    </citation>
    <scope>NUCLEOTIDE SEQUENCE [LARGE SCALE GENOMIC DNA]</scope>
    <source>
        <strain evidence="5">PRA3</strain>
    </source>
</reference>
<organism evidence="5 6">
    <name type="scientific">Candidatus Odyssella acanthamoebae</name>
    <dbReference type="NCBI Taxonomy" id="91604"/>
    <lineage>
        <taxon>Bacteria</taxon>
        <taxon>Pseudomonadati</taxon>
        <taxon>Pseudomonadota</taxon>
        <taxon>Alphaproteobacteria</taxon>
        <taxon>Holosporales</taxon>
        <taxon>Candidatus Paracaedibacteraceae</taxon>
        <taxon>Candidatus Odyssella</taxon>
    </lineage>
</organism>
<dbReference type="HOGENOM" id="CLU_927100_0_0_5"/>
<evidence type="ECO:0000256" key="3">
    <source>
        <dbReference type="ARBA" id="ARBA00023002"/>
    </source>
</evidence>
<dbReference type="PANTHER" id="PTHR46332:SF5">
    <property type="entry name" value="ASPARTATE BETA-HYDROXYLASE DOMAIN CONTAINING 2"/>
    <property type="match status" value="1"/>
</dbReference>
<evidence type="ECO:0000256" key="2">
    <source>
        <dbReference type="ARBA" id="ARBA00022964"/>
    </source>
</evidence>
<dbReference type="Pfam" id="PF05118">
    <property type="entry name" value="Asp_Arg_Hydrox"/>
    <property type="match status" value="1"/>
</dbReference>